<feature type="compositionally biased region" description="Basic and acidic residues" evidence="5">
    <location>
        <begin position="1013"/>
        <end position="1034"/>
    </location>
</feature>
<proteinExistence type="predicted"/>
<feature type="compositionally biased region" description="Polar residues" evidence="5">
    <location>
        <begin position="1088"/>
        <end position="1097"/>
    </location>
</feature>
<evidence type="ECO:0000256" key="1">
    <source>
        <dbReference type="ARBA" id="ARBA00004141"/>
    </source>
</evidence>
<feature type="transmembrane region" description="Helical" evidence="6">
    <location>
        <begin position="181"/>
        <end position="204"/>
    </location>
</feature>
<accession>A0A084GCT4</accession>
<dbReference type="PANTHER" id="PTHR47804">
    <property type="entry name" value="60S RIBOSOMAL PROTEIN L19"/>
    <property type="match status" value="1"/>
</dbReference>
<dbReference type="Pfam" id="PF13515">
    <property type="entry name" value="FUSC_2"/>
    <property type="match status" value="1"/>
</dbReference>
<dbReference type="HOGENOM" id="CLU_001127_0_0_1"/>
<dbReference type="EMBL" id="JOWA01000086">
    <property type="protein sequence ID" value="KEZ45146.1"/>
    <property type="molecule type" value="Genomic_DNA"/>
</dbReference>
<protein>
    <submittedName>
        <fullName evidence="8">Ribosomal protein L19</fullName>
    </submittedName>
</protein>
<feature type="transmembrane region" description="Helical" evidence="6">
    <location>
        <begin position="248"/>
        <end position="266"/>
    </location>
</feature>
<dbReference type="PANTHER" id="PTHR47804:SF1">
    <property type="entry name" value="DUF2421 DOMAIN-CONTAINING PROTEIN"/>
    <property type="match status" value="1"/>
</dbReference>
<organism evidence="8 9">
    <name type="scientific">Pseudallescheria apiosperma</name>
    <name type="common">Scedosporium apiospermum</name>
    <dbReference type="NCBI Taxonomy" id="563466"/>
    <lineage>
        <taxon>Eukaryota</taxon>
        <taxon>Fungi</taxon>
        <taxon>Dikarya</taxon>
        <taxon>Ascomycota</taxon>
        <taxon>Pezizomycotina</taxon>
        <taxon>Sordariomycetes</taxon>
        <taxon>Hypocreomycetidae</taxon>
        <taxon>Microascales</taxon>
        <taxon>Microascaceae</taxon>
        <taxon>Scedosporium</taxon>
    </lineage>
</organism>
<dbReference type="VEuPathDB" id="FungiDB:SAPIO_CDS2586"/>
<comment type="subcellular location">
    <subcellularLocation>
        <location evidence="1">Membrane</location>
        <topology evidence="1">Multi-pass membrane protein</topology>
    </subcellularLocation>
</comment>
<dbReference type="Proteomes" id="UP000028545">
    <property type="component" value="Unassembled WGS sequence"/>
</dbReference>
<reference evidence="8 9" key="1">
    <citation type="journal article" date="2014" name="Genome Announc.">
        <title>Draft genome sequence of the pathogenic fungus Scedosporium apiospermum.</title>
        <authorList>
            <person name="Vandeputte P."/>
            <person name="Ghamrawi S."/>
            <person name="Rechenmann M."/>
            <person name="Iltis A."/>
            <person name="Giraud S."/>
            <person name="Fleury M."/>
            <person name="Thornton C."/>
            <person name="Delhaes L."/>
            <person name="Meyer W."/>
            <person name="Papon N."/>
            <person name="Bouchara J.P."/>
        </authorList>
    </citation>
    <scope>NUCLEOTIDE SEQUENCE [LARGE SCALE GENOMIC DNA]</scope>
    <source>
        <strain evidence="8 9">IHEM 14462</strain>
    </source>
</reference>
<dbReference type="AlphaFoldDB" id="A0A084GCT4"/>
<evidence type="ECO:0000313" key="9">
    <source>
        <dbReference type="Proteomes" id="UP000028545"/>
    </source>
</evidence>
<gene>
    <name evidence="8" type="ORF">SAPIO_CDS2586</name>
</gene>
<evidence type="ECO:0000256" key="2">
    <source>
        <dbReference type="ARBA" id="ARBA00022692"/>
    </source>
</evidence>
<dbReference type="GO" id="GO:0005840">
    <property type="term" value="C:ribosome"/>
    <property type="evidence" value="ECO:0007669"/>
    <property type="project" value="UniProtKB-KW"/>
</dbReference>
<evidence type="ECO:0000256" key="5">
    <source>
        <dbReference type="SAM" id="MobiDB-lite"/>
    </source>
</evidence>
<dbReference type="KEGG" id="sapo:SAPIO_CDS2586"/>
<feature type="transmembrane region" description="Helical" evidence="6">
    <location>
        <begin position="748"/>
        <end position="766"/>
    </location>
</feature>
<keyword evidence="4 6" id="KW-0472">Membrane</keyword>
<evidence type="ECO:0000313" key="8">
    <source>
        <dbReference type="EMBL" id="KEZ45146.1"/>
    </source>
</evidence>
<dbReference type="GeneID" id="27721658"/>
<evidence type="ECO:0000259" key="7">
    <source>
        <dbReference type="Pfam" id="PF13515"/>
    </source>
</evidence>
<feature type="transmembrane region" description="Helical" evidence="6">
    <location>
        <begin position="211"/>
        <end position="228"/>
    </location>
</feature>
<dbReference type="OrthoDB" id="68611at2759"/>
<keyword evidence="8" id="KW-0687">Ribonucleoprotein</keyword>
<keyword evidence="3 6" id="KW-1133">Transmembrane helix</keyword>
<feature type="transmembrane region" description="Helical" evidence="6">
    <location>
        <begin position="700"/>
        <end position="717"/>
    </location>
</feature>
<feature type="transmembrane region" description="Helical" evidence="6">
    <location>
        <begin position="669"/>
        <end position="688"/>
    </location>
</feature>
<dbReference type="InterPro" id="IPR049453">
    <property type="entry name" value="Memb_transporter_dom"/>
</dbReference>
<dbReference type="InterPro" id="IPR052430">
    <property type="entry name" value="IVT-Associated"/>
</dbReference>
<evidence type="ECO:0000256" key="6">
    <source>
        <dbReference type="SAM" id="Phobius"/>
    </source>
</evidence>
<feature type="domain" description="Integral membrane bound transporter" evidence="7">
    <location>
        <begin position="695"/>
        <end position="832"/>
    </location>
</feature>
<feature type="compositionally biased region" description="Polar residues" evidence="5">
    <location>
        <begin position="1045"/>
        <end position="1054"/>
    </location>
</feature>
<sequence>MTSDTPVSSGQWVPRRPSRRNRLQTGTFIIPSTGQRARRHLSLRASHASNENSPTNSFRSVFTHGHTPIRERIAALIHNLVALASLIWAWLQSPNGKAVLKCSIAYVLGTTATFWDPLADFLGRLDGKHIVATITVYFHPARTVGSMLEAILISIAAVLFAQTVSLLAMATSLVLSTKFGMVALARFVVLIVFIGGGLGFSGWVKQKFSKPLVNVACTLASIAIITSITKEEVVYGGRFSTAKNEQVLKMLILGITITSSVNMLIWRSSARKALRNAMSKAVVSLGDLLAMITRGFLTGSEDEVNSADFSSTLEQYNSADKTLHQALRESKFEYYFLGREKQYVAAKAIVASVEKLSQAVGGLRSACDAQFVLLKEAPPGQEQPPLMSPNTSFTRRPSLNRSVSSFLRQTRERVAALDSITESVELDREPILSPDLDVSESGILPSMFRMPSEIFEVFILTLGPSMKSFAYTLSEILRQPPFASAAQGFEIIVNENFKTSLAEALALYEQARASALQDLYDNIELEKSRSEDVQADIEEVAAACSHFSYSLQTVAHEITAYLDAIDDFKFIVDSNFRSWEWLQFWRYLWKSGKSRAVATEDIEADNLLPPAQQRVRRIRKSAVPQGIPDEMLMRRDNYNWDAAQNTSELARKVAKKFMGLLRWLTKDDILFGIKVGIGAIAWAAFAFIPTTRPTYKQWRGEWGLLTYMIVIATTVGASNTTSLARFRGTVIGAICALTGWLLSDGDAYLLAFFCWIMSLYNFYLVFETQSGQLARMTLLTWNVSVLYAFSLARELYDDDQDDLDEDSRPLIFEICFHRFVAVTLGILWGLVVCRIIWPLSGRKKFREGVSVLYLQFGLIWKRGPLAVLLRQNNSTGYLRAGEEAALRRYAQKLETLRTAAQSEFSLRGPFPKEAYARIMQSTNRILDGFHAMSLATMRRAHLSPGERALLEYTAPERALLCDRICLVCQVVASSIMLEYPLTDTIPNITGVKDRLLGKIHQIRKQQAEMVERELEQRRGSLRNNDGEAPRHKEEEEMEEEDITASPISPTSRSPVRQRRRIPSPYAERSQSRGRRPAPPPLPSPLTREMSSSAQTPGLDSALTDGGLVVVKERDYALLYIYTLLTAQVADELNKVLKEIEGLFGVLSEEALLLQ</sequence>
<dbReference type="GO" id="GO:0016020">
    <property type="term" value="C:membrane"/>
    <property type="evidence" value="ECO:0007669"/>
    <property type="project" value="UniProtKB-SubCell"/>
</dbReference>
<keyword evidence="9" id="KW-1185">Reference proteome</keyword>
<keyword evidence="2 6" id="KW-0812">Transmembrane</keyword>
<feature type="transmembrane region" description="Helical" evidence="6">
    <location>
        <begin position="150"/>
        <end position="175"/>
    </location>
</feature>
<dbReference type="OMA" id="QLGLIWK"/>
<name>A0A084GCT4_PSEDA</name>
<comment type="caution">
    <text evidence="8">The sequence shown here is derived from an EMBL/GenBank/DDBJ whole genome shotgun (WGS) entry which is preliminary data.</text>
</comment>
<keyword evidence="8" id="KW-0689">Ribosomal protein</keyword>
<evidence type="ECO:0000256" key="4">
    <source>
        <dbReference type="ARBA" id="ARBA00023136"/>
    </source>
</evidence>
<feature type="transmembrane region" description="Helical" evidence="6">
    <location>
        <begin position="816"/>
        <end position="837"/>
    </location>
</feature>
<evidence type="ECO:0000256" key="3">
    <source>
        <dbReference type="ARBA" id="ARBA00022989"/>
    </source>
</evidence>
<dbReference type="RefSeq" id="XP_016644945.1">
    <property type="nucleotide sequence ID" value="XM_016785569.1"/>
</dbReference>
<feature type="transmembrane region" description="Helical" evidence="6">
    <location>
        <begin position="724"/>
        <end position="742"/>
    </location>
</feature>
<feature type="region of interest" description="Disordered" evidence="5">
    <location>
        <begin position="1013"/>
        <end position="1101"/>
    </location>
</feature>